<evidence type="ECO:0000256" key="9">
    <source>
        <dbReference type="ARBA" id="ARBA00023128"/>
    </source>
</evidence>
<dbReference type="Gramene" id="TraesARI3D03G01982450.1">
    <property type="protein sequence ID" value="TraesARI3D03G01982450.1"/>
    <property type="gene ID" value="TraesARI3D03G01982450"/>
</dbReference>
<dbReference type="InterPro" id="IPR046408">
    <property type="entry name" value="CIAPIN1"/>
</dbReference>
<dbReference type="Gramene" id="TraesLDM3D03G01930330.1">
    <property type="protein sequence ID" value="TraesLDM3D03G01930330.1"/>
    <property type="gene ID" value="TraesLDM3D03G01930330"/>
</dbReference>
<dbReference type="Gramene" id="TraesCS3D03G0849500.1">
    <property type="protein sequence ID" value="TraesCS3D03G0849500.1.CDS"/>
    <property type="gene ID" value="TraesCS3D03G0849500"/>
</dbReference>
<evidence type="ECO:0000256" key="2">
    <source>
        <dbReference type="ARBA" id="ARBA00004496"/>
    </source>
</evidence>
<dbReference type="Gramene" id="TraesCS3D02G385000.1">
    <property type="protein sequence ID" value="TraesCS3D02G385000.1"/>
    <property type="gene ID" value="TraesCS3D02G385000"/>
</dbReference>
<evidence type="ECO:0000313" key="12">
    <source>
        <dbReference type="Proteomes" id="UP000019116"/>
    </source>
</evidence>
<dbReference type="PANTHER" id="PTHR13273:SF14">
    <property type="entry name" value="ANAMORSIN"/>
    <property type="match status" value="1"/>
</dbReference>
<evidence type="ECO:0000256" key="6">
    <source>
        <dbReference type="ARBA" id="ARBA00022723"/>
    </source>
</evidence>
<dbReference type="Gramene" id="TraesSYM3D03G01972840.1">
    <property type="protein sequence ID" value="TraesSYM3D03G01972840.1"/>
    <property type="gene ID" value="TraesSYM3D03G01972840"/>
</dbReference>
<dbReference type="Proteomes" id="UP000019116">
    <property type="component" value="Chromosome 3D"/>
</dbReference>
<dbReference type="GO" id="GO:0051539">
    <property type="term" value="F:4 iron, 4 sulfur cluster binding"/>
    <property type="evidence" value="ECO:0007669"/>
    <property type="project" value="UniProtKB-KW"/>
</dbReference>
<dbReference type="Gramene" id="TraesRN3D0100886500.1">
    <property type="protein sequence ID" value="TraesRN3D0100886500.1"/>
    <property type="gene ID" value="TraesRN3D0100886500"/>
</dbReference>
<dbReference type="GO" id="GO:0046872">
    <property type="term" value="F:metal ion binding"/>
    <property type="evidence" value="ECO:0007669"/>
    <property type="project" value="UniProtKB-KW"/>
</dbReference>
<keyword evidence="12" id="KW-1185">Reference proteome</keyword>
<dbReference type="OrthoDB" id="311633at2759"/>
<keyword evidence="8" id="KW-0411">Iron-sulfur</keyword>
<dbReference type="EnsemblPlants" id="TraesCS3D02G385000.1">
    <property type="protein sequence ID" value="TraesCS3D02G385000.1"/>
    <property type="gene ID" value="TraesCS3D02G385000"/>
</dbReference>
<evidence type="ECO:0000256" key="3">
    <source>
        <dbReference type="ARBA" id="ARBA00008169"/>
    </source>
</evidence>
<keyword evidence="6" id="KW-0479">Metal-binding</keyword>
<protein>
    <submittedName>
        <fullName evidence="11">Fe-S cluster assembly protein DRE2</fullName>
    </submittedName>
</protein>
<comment type="subcellular location">
    <subcellularLocation>
        <location evidence="2">Cytoplasm</location>
    </subcellularLocation>
</comment>
<evidence type="ECO:0000313" key="11">
    <source>
        <dbReference type="EnsemblPlants" id="TraesCS3D02G385000.1"/>
    </source>
</evidence>
<dbReference type="Gramene" id="TraesSTA3D03G01927090.1">
    <property type="protein sequence ID" value="TraesSTA3D03G01927090.1"/>
    <property type="gene ID" value="TraesSTA3D03G01927090"/>
</dbReference>
<dbReference type="GO" id="GO:0016226">
    <property type="term" value="P:iron-sulfur cluster assembly"/>
    <property type="evidence" value="ECO:0000318"/>
    <property type="project" value="GO_Central"/>
</dbReference>
<reference evidence="11" key="2">
    <citation type="submission" date="2018-10" db="UniProtKB">
        <authorList>
            <consortium name="EnsemblPlants"/>
        </authorList>
    </citation>
    <scope>IDENTIFICATION</scope>
</reference>
<sequence length="186" mass="20013">MPSRSMAALAALAVTDELALRFARRGTWRGKLPFDDVSVGAVLSVITKVESFGDQLAPNNYIEGRLLMGGFVELQGSATSLQNSIKTKKPSWSMILTEESLKRPQLPVALFNFATNKACKNCSCGWAEAQQKVEKLGLTAQQIDSPVSACGSCGLGDAFRCSTCPYRGLAPFKLVTLSDNILSAYI</sequence>
<evidence type="ECO:0000256" key="7">
    <source>
        <dbReference type="ARBA" id="ARBA00023004"/>
    </source>
</evidence>
<keyword evidence="5" id="KW-0963">Cytoplasm</keyword>
<reference evidence="11" key="1">
    <citation type="submission" date="2018-08" db="EMBL/GenBank/DDBJ databases">
        <authorList>
            <person name="Rossello M."/>
        </authorList>
    </citation>
    <scope>NUCLEOTIDE SEQUENCE [LARGE SCALE GENOMIC DNA]</scope>
    <source>
        <strain evidence="11">cv. Chinese Spring</strain>
    </source>
</reference>
<comment type="similarity">
    <text evidence="3">Belongs to the anamorsin family.</text>
</comment>
<dbReference type="STRING" id="4565.A0A3B6GZQ9"/>
<feature type="domain" description="Anamorsin C-terminal" evidence="10">
    <location>
        <begin position="140"/>
        <end position="173"/>
    </location>
</feature>
<evidence type="ECO:0000256" key="5">
    <source>
        <dbReference type="ARBA" id="ARBA00022490"/>
    </source>
</evidence>
<keyword evidence="4" id="KW-0004">4Fe-4S</keyword>
<dbReference type="PANTHER" id="PTHR13273">
    <property type="entry name" value="ANAMORSIN"/>
    <property type="match status" value="1"/>
</dbReference>
<dbReference type="Pfam" id="PF05093">
    <property type="entry name" value="CIAPIN1"/>
    <property type="match status" value="1"/>
</dbReference>
<proteinExistence type="inferred from homology"/>
<keyword evidence="9" id="KW-0496">Mitochondrion</keyword>
<dbReference type="Gramene" id="TraesJUL3D03G01966350.1">
    <property type="protein sequence ID" value="TraesJUL3D03G01966350.1"/>
    <property type="gene ID" value="TraesJUL3D03G01966350"/>
</dbReference>
<name>A0A3B6GZQ9_WHEAT</name>
<dbReference type="Gramene" id="TraesNOR3D03G01974910.1">
    <property type="protein sequence ID" value="TraesNOR3D03G01974910.1"/>
    <property type="gene ID" value="TraesNOR3D03G01974910"/>
</dbReference>
<dbReference type="InterPro" id="IPR007785">
    <property type="entry name" value="Anamorsin"/>
</dbReference>
<keyword evidence="7" id="KW-0408">Iron</keyword>
<comment type="cofactor">
    <cofactor evidence="1">
        <name>[4Fe-4S] cluster</name>
        <dbReference type="ChEBI" id="CHEBI:49883"/>
    </cofactor>
</comment>
<dbReference type="OMA" id="WSMILTE"/>
<dbReference type="Gramene" id="TraesLAC3D03G01890200.1">
    <property type="protein sequence ID" value="TraesLAC3D03G01890200.1"/>
    <property type="gene ID" value="TraesLAC3D03G01890200"/>
</dbReference>
<evidence type="ECO:0000259" key="10">
    <source>
        <dbReference type="Pfam" id="PF05093"/>
    </source>
</evidence>
<accession>A0A3B6GZQ9</accession>
<evidence type="ECO:0000256" key="1">
    <source>
        <dbReference type="ARBA" id="ARBA00001966"/>
    </source>
</evidence>
<evidence type="ECO:0000256" key="4">
    <source>
        <dbReference type="ARBA" id="ARBA00022485"/>
    </source>
</evidence>
<dbReference type="Gramene" id="TraesJAG3D03G01956480.1">
    <property type="protein sequence ID" value="TraesJAG3D03G01956480.1"/>
    <property type="gene ID" value="TraesJAG3D03G01956480"/>
</dbReference>
<dbReference type="Gramene" id="TraesMAC3D03G01947500.1">
    <property type="protein sequence ID" value="TraesMAC3D03G01947500.1"/>
    <property type="gene ID" value="TraesMAC3D03G01947500"/>
</dbReference>
<dbReference type="AlphaFoldDB" id="A0A3B6GZQ9"/>
<evidence type="ECO:0000256" key="8">
    <source>
        <dbReference type="ARBA" id="ARBA00023014"/>
    </source>
</evidence>
<organism evidence="11">
    <name type="scientific">Triticum aestivum</name>
    <name type="common">Wheat</name>
    <dbReference type="NCBI Taxonomy" id="4565"/>
    <lineage>
        <taxon>Eukaryota</taxon>
        <taxon>Viridiplantae</taxon>
        <taxon>Streptophyta</taxon>
        <taxon>Embryophyta</taxon>
        <taxon>Tracheophyta</taxon>
        <taxon>Spermatophyta</taxon>
        <taxon>Magnoliopsida</taxon>
        <taxon>Liliopsida</taxon>
        <taxon>Poales</taxon>
        <taxon>Poaceae</taxon>
        <taxon>BOP clade</taxon>
        <taxon>Pooideae</taxon>
        <taxon>Triticodae</taxon>
        <taxon>Triticeae</taxon>
        <taxon>Triticinae</taxon>
        <taxon>Triticum</taxon>
    </lineage>
</organism>
<dbReference type="GO" id="GO:0005737">
    <property type="term" value="C:cytoplasm"/>
    <property type="evidence" value="ECO:0000318"/>
    <property type="project" value="GO_Central"/>
</dbReference>